<dbReference type="Proteomes" id="UP000886602">
    <property type="component" value="Unassembled WGS sequence"/>
</dbReference>
<dbReference type="CDD" id="cd04182">
    <property type="entry name" value="GT_2_like_f"/>
    <property type="match status" value="1"/>
</dbReference>
<evidence type="ECO:0000256" key="1">
    <source>
        <dbReference type="ARBA" id="ARBA00022842"/>
    </source>
</evidence>
<organism evidence="3 4">
    <name type="scientific">Candidatus Propionivibrio dominans</name>
    <dbReference type="NCBI Taxonomy" id="2954373"/>
    <lineage>
        <taxon>Bacteria</taxon>
        <taxon>Pseudomonadati</taxon>
        <taxon>Pseudomonadota</taxon>
        <taxon>Betaproteobacteria</taxon>
        <taxon>Rhodocyclales</taxon>
        <taxon>Rhodocyclaceae</taxon>
        <taxon>Propionivibrio</taxon>
    </lineage>
</organism>
<protein>
    <submittedName>
        <fullName evidence="3">Nucleotidyltransferase family protein</fullName>
    </submittedName>
</protein>
<dbReference type="EMBL" id="JADJNC010000004">
    <property type="protein sequence ID" value="MBK7422240.1"/>
    <property type="molecule type" value="Genomic_DNA"/>
</dbReference>
<dbReference type="InterPro" id="IPR029044">
    <property type="entry name" value="Nucleotide-diphossugar_trans"/>
</dbReference>
<feature type="domain" description="MobA-like NTP transferase" evidence="2">
    <location>
        <begin position="6"/>
        <end position="163"/>
    </location>
</feature>
<dbReference type="InterPro" id="IPR025877">
    <property type="entry name" value="MobA-like_NTP_Trfase"/>
</dbReference>
<evidence type="ECO:0000313" key="3">
    <source>
        <dbReference type="EMBL" id="MBK7422240.1"/>
    </source>
</evidence>
<sequence length="213" mass="22307">MKQIVGILLAAGSSRRFGTDKRLHPLANGTPMALASSRRLAEACTRTLVVVRPEDTALANLLAAEGMETVVCQDAEQGMGHSLSCGIAASAEADGWLVALADMPYIEPASYHAVLGALQNGASLARPTYKGKTGHPVGFGTDYLPDLLALTGDQGGKTILDAHRDDLRCCPVDDPGILRDIDRPSQVIASESHHPPLLASVTVPVKPLSPSVV</sequence>
<accession>A0A9D7IBU2</accession>
<keyword evidence="1" id="KW-0460">Magnesium</keyword>
<reference evidence="3" key="1">
    <citation type="submission" date="2020-10" db="EMBL/GenBank/DDBJ databases">
        <title>Connecting structure to function with the recovery of over 1000 high-quality activated sludge metagenome-assembled genomes encoding full-length rRNA genes using long-read sequencing.</title>
        <authorList>
            <person name="Singleton C.M."/>
            <person name="Petriglieri F."/>
            <person name="Kristensen J.M."/>
            <person name="Kirkegaard R.H."/>
            <person name="Michaelsen T.Y."/>
            <person name="Andersen M.H."/>
            <person name="Karst S.M."/>
            <person name="Dueholm M.S."/>
            <person name="Nielsen P.H."/>
            <person name="Albertsen M."/>
        </authorList>
    </citation>
    <scope>NUCLEOTIDE SEQUENCE</scope>
    <source>
        <strain evidence="3">EsbW_18-Q3-R4-48_MAXAC.044</strain>
    </source>
</reference>
<dbReference type="Gene3D" id="3.90.550.10">
    <property type="entry name" value="Spore Coat Polysaccharide Biosynthesis Protein SpsA, Chain A"/>
    <property type="match status" value="1"/>
</dbReference>
<proteinExistence type="predicted"/>
<name>A0A9D7IBU2_9RHOO</name>
<dbReference type="PANTHER" id="PTHR43777">
    <property type="entry name" value="MOLYBDENUM COFACTOR CYTIDYLYLTRANSFERASE"/>
    <property type="match status" value="1"/>
</dbReference>
<dbReference type="Pfam" id="PF12804">
    <property type="entry name" value="NTP_transf_3"/>
    <property type="match status" value="1"/>
</dbReference>
<dbReference type="GO" id="GO:0016779">
    <property type="term" value="F:nucleotidyltransferase activity"/>
    <property type="evidence" value="ECO:0007669"/>
    <property type="project" value="UniProtKB-ARBA"/>
</dbReference>
<evidence type="ECO:0000259" key="2">
    <source>
        <dbReference type="Pfam" id="PF12804"/>
    </source>
</evidence>
<dbReference type="AlphaFoldDB" id="A0A9D7IBU2"/>
<dbReference type="PANTHER" id="PTHR43777:SF1">
    <property type="entry name" value="MOLYBDENUM COFACTOR CYTIDYLYLTRANSFERASE"/>
    <property type="match status" value="1"/>
</dbReference>
<gene>
    <name evidence="3" type="ORF">IPJ48_03595</name>
</gene>
<dbReference type="SUPFAM" id="SSF53448">
    <property type="entry name" value="Nucleotide-diphospho-sugar transferases"/>
    <property type="match status" value="1"/>
</dbReference>
<comment type="caution">
    <text evidence="3">The sequence shown here is derived from an EMBL/GenBank/DDBJ whole genome shotgun (WGS) entry which is preliminary data.</text>
</comment>
<evidence type="ECO:0000313" key="4">
    <source>
        <dbReference type="Proteomes" id="UP000886602"/>
    </source>
</evidence>